<dbReference type="Pfam" id="PF08240">
    <property type="entry name" value="ADH_N"/>
    <property type="match status" value="1"/>
</dbReference>
<dbReference type="CDD" id="cd00833">
    <property type="entry name" value="PKS"/>
    <property type="match status" value="1"/>
</dbReference>
<dbReference type="InterPro" id="IPR016039">
    <property type="entry name" value="Thiolase-like"/>
</dbReference>
<dbReference type="InterPro" id="IPR011032">
    <property type="entry name" value="GroES-like_sf"/>
</dbReference>
<dbReference type="Pfam" id="PF21089">
    <property type="entry name" value="PKS_DH_N"/>
    <property type="match status" value="1"/>
</dbReference>
<evidence type="ECO:0000256" key="1">
    <source>
        <dbReference type="ARBA" id="ARBA00022450"/>
    </source>
</evidence>
<keyword evidence="6" id="KW-0012">Acyltransferase</keyword>
<dbReference type="InterPro" id="IPR013154">
    <property type="entry name" value="ADH-like_N"/>
</dbReference>
<dbReference type="PROSITE" id="PS00012">
    <property type="entry name" value="PHOSPHOPANTETHEINE"/>
    <property type="match status" value="1"/>
</dbReference>
<dbReference type="GO" id="GO:0031177">
    <property type="term" value="F:phosphopantetheine binding"/>
    <property type="evidence" value="ECO:0007669"/>
    <property type="project" value="InterPro"/>
</dbReference>
<dbReference type="GO" id="GO:0016491">
    <property type="term" value="F:oxidoreductase activity"/>
    <property type="evidence" value="ECO:0007669"/>
    <property type="project" value="InterPro"/>
</dbReference>
<dbReference type="Gene3D" id="3.40.50.150">
    <property type="entry name" value="Vaccinia Virus protein VP39"/>
    <property type="match status" value="1"/>
</dbReference>
<feature type="region of interest" description="C-terminal hotdog fold" evidence="7">
    <location>
        <begin position="1063"/>
        <end position="1249"/>
    </location>
</feature>
<evidence type="ECO:0000313" key="13">
    <source>
        <dbReference type="Proteomes" id="UP000217507"/>
    </source>
</evidence>
<evidence type="ECO:0000259" key="10">
    <source>
        <dbReference type="PROSITE" id="PS52004"/>
    </source>
</evidence>
<dbReference type="CDD" id="cd08955">
    <property type="entry name" value="KR_2_FAS_SDR_x"/>
    <property type="match status" value="1"/>
</dbReference>
<dbReference type="InterPro" id="IPR036736">
    <property type="entry name" value="ACP-like_sf"/>
</dbReference>
<dbReference type="SUPFAM" id="SSF55048">
    <property type="entry name" value="Probable ACP-binding domain of malonyl-CoA ACP transacylase"/>
    <property type="match status" value="1"/>
</dbReference>
<dbReference type="InterPro" id="IPR050091">
    <property type="entry name" value="PKS_NRPS_Biosynth_Enz"/>
</dbReference>
<dbReference type="InterPro" id="IPR020807">
    <property type="entry name" value="PKS_DH"/>
</dbReference>
<dbReference type="PROSITE" id="PS52019">
    <property type="entry name" value="PKS_MFAS_DH"/>
    <property type="match status" value="1"/>
</dbReference>
<dbReference type="PROSITE" id="PS50075">
    <property type="entry name" value="CARRIER"/>
    <property type="match status" value="1"/>
</dbReference>
<dbReference type="InterPro" id="IPR006162">
    <property type="entry name" value="Ppantetheine_attach_site"/>
</dbReference>
<dbReference type="Gene3D" id="1.10.1200.10">
    <property type="entry name" value="ACP-like"/>
    <property type="match status" value="1"/>
</dbReference>
<dbReference type="SMART" id="SM00826">
    <property type="entry name" value="PKS_DH"/>
    <property type="match status" value="1"/>
</dbReference>
<evidence type="ECO:0000256" key="8">
    <source>
        <dbReference type="SAM" id="MobiDB-lite"/>
    </source>
</evidence>
<dbReference type="InterPro" id="IPR057326">
    <property type="entry name" value="KR_dom"/>
</dbReference>
<dbReference type="InterPro" id="IPR014030">
    <property type="entry name" value="Ketoacyl_synth_N"/>
</dbReference>
<dbReference type="InterPro" id="IPR049900">
    <property type="entry name" value="PKS_mFAS_DH"/>
</dbReference>
<dbReference type="SUPFAM" id="SSF51735">
    <property type="entry name" value="NAD(P)-binding Rossmann-fold domains"/>
    <property type="match status" value="3"/>
</dbReference>
<dbReference type="InterPro" id="IPR020841">
    <property type="entry name" value="PKS_Beta-ketoAc_synthase_dom"/>
</dbReference>
<evidence type="ECO:0000256" key="5">
    <source>
        <dbReference type="ARBA" id="ARBA00023268"/>
    </source>
</evidence>
<dbReference type="PROSITE" id="PS00606">
    <property type="entry name" value="KS3_1"/>
    <property type="match status" value="1"/>
</dbReference>
<evidence type="ECO:0000259" key="11">
    <source>
        <dbReference type="PROSITE" id="PS52019"/>
    </source>
</evidence>
<dbReference type="Gene3D" id="3.10.129.110">
    <property type="entry name" value="Polyketide synthase dehydratase"/>
    <property type="match status" value="1"/>
</dbReference>
<dbReference type="EMBL" id="AP018216">
    <property type="protein sequence ID" value="BAY68300.1"/>
    <property type="molecule type" value="Genomic_DNA"/>
</dbReference>
<dbReference type="PROSITE" id="PS52004">
    <property type="entry name" value="KS3_2"/>
    <property type="match status" value="1"/>
</dbReference>
<dbReference type="InterPro" id="IPR014031">
    <property type="entry name" value="Ketoacyl_synth_C"/>
</dbReference>
<keyword evidence="4" id="KW-0521">NADP</keyword>
<dbReference type="Gene3D" id="3.90.180.10">
    <property type="entry name" value="Medium-chain alcohol dehydrogenases, catalytic domain"/>
    <property type="match status" value="1"/>
</dbReference>
<dbReference type="InterPro" id="IPR013968">
    <property type="entry name" value="PKS_KR"/>
</dbReference>
<dbReference type="InterPro" id="IPR020806">
    <property type="entry name" value="PKS_PP-bd"/>
</dbReference>
<reference evidence="12 13" key="1">
    <citation type="submission" date="2017-06" db="EMBL/GenBank/DDBJ databases">
        <title>Genome sequencing of cyanobaciteial culture collection at National Institute for Environmental Studies (NIES).</title>
        <authorList>
            <person name="Hirose Y."/>
            <person name="Shimura Y."/>
            <person name="Fujisawa T."/>
            <person name="Nakamura Y."/>
            <person name="Kawachi M."/>
        </authorList>
    </citation>
    <scope>NUCLEOTIDE SEQUENCE [LARGE SCALE GENOMIC DNA]</scope>
    <source>
        <strain evidence="12 13">NIES-23</strain>
    </source>
</reference>
<feature type="region of interest" description="N-terminal hotdog fold" evidence="7">
    <location>
        <begin position="929"/>
        <end position="1048"/>
    </location>
</feature>
<keyword evidence="5" id="KW-0511">Multifunctional enzyme</keyword>
<accession>A0A1Z4KH36</accession>
<dbReference type="CDD" id="cd02440">
    <property type="entry name" value="AdoMet_MTases"/>
    <property type="match status" value="1"/>
</dbReference>
<dbReference type="InterPro" id="IPR013217">
    <property type="entry name" value="Methyltransf_12"/>
</dbReference>
<proteinExistence type="predicted"/>
<dbReference type="Pfam" id="PF14765">
    <property type="entry name" value="PS-DH"/>
    <property type="match status" value="2"/>
</dbReference>
<dbReference type="Pfam" id="PF08659">
    <property type="entry name" value="KR"/>
    <property type="match status" value="1"/>
</dbReference>
<dbReference type="Gene3D" id="3.40.47.10">
    <property type="match status" value="1"/>
</dbReference>
<dbReference type="InterPro" id="IPR009081">
    <property type="entry name" value="PP-bd_ACP"/>
</dbReference>
<dbReference type="InterPro" id="IPR029063">
    <property type="entry name" value="SAM-dependent_MTases_sf"/>
</dbReference>
<dbReference type="InterPro" id="IPR049552">
    <property type="entry name" value="PKS_DH_N"/>
</dbReference>
<dbReference type="Pfam" id="PF02801">
    <property type="entry name" value="Ketoacyl-synt_C"/>
    <property type="match status" value="1"/>
</dbReference>
<dbReference type="SMART" id="SM00823">
    <property type="entry name" value="PKS_PP"/>
    <property type="match status" value="1"/>
</dbReference>
<dbReference type="FunFam" id="3.40.50.720:FF:000209">
    <property type="entry name" value="Polyketide synthase Pks12"/>
    <property type="match status" value="1"/>
</dbReference>
<dbReference type="SMART" id="SM00827">
    <property type="entry name" value="PKS_AT"/>
    <property type="match status" value="1"/>
</dbReference>
<keyword evidence="2" id="KW-0597">Phosphoprotein</keyword>
<dbReference type="FunFam" id="3.40.366.10:FF:000002">
    <property type="entry name" value="Probable polyketide synthase 2"/>
    <property type="match status" value="1"/>
</dbReference>
<dbReference type="SUPFAM" id="SSF47336">
    <property type="entry name" value="ACP-like"/>
    <property type="match status" value="1"/>
</dbReference>
<dbReference type="SMART" id="SM01294">
    <property type="entry name" value="PKS_PP_betabranch"/>
    <property type="match status" value="1"/>
</dbReference>
<dbReference type="InterPro" id="IPR014043">
    <property type="entry name" value="Acyl_transferase_dom"/>
</dbReference>
<dbReference type="SUPFAM" id="SSF53901">
    <property type="entry name" value="Thiolase-like"/>
    <property type="match status" value="1"/>
</dbReference>
<dbReference type="PANTHER" id="PTHR43775">
    <property type="entry name" value="FATTY ACID SYNTHASE"/>
    <property type="match status" value="1"/>
</dbReference>
<evidence type="ECO:0000256" key="4">
    <source>
        <dbReference type="ARBA" id="ARBA00022857"/>
    </source>
</evidence>
<dbReference type="GO" id="GO:0006633">
    <property type="term" value="P:fatty acid biosynthetic process"/>
    <property type="evidence" value="ECO:0007669"/>
    <property type="project" value="InterPro"/>
</dbReference>
<dbReference type="InterPro" id="IPR049551">
    <property type="entry name" value="PKS_DH_C"/>
</dbReference>
<evidence type="ECO:0000256" key="2">
    <source>
        <dbReference type="ARBA" id="ARBA00022553"/>
    </source>
</evidence>
<dbReference type="Pfam" id="PF00550">
    <property type="entry name" value="PP-binding"/>
    <property type="match status" value="1"/>
</dbReference>
<evidence type="ECO:0000256" key="6">
    <source>
        <dbReference type="ARBA" id="ARBA00023315"/>
    </source>
</evidence>
<dbReference type="InterPro" id="IPR001227">
    <property type="entry name" value="Ac_transferase_dom_sf"/>
</dbReference>
<keyword evidence="3" id="KW-0808">Transferase</keyword>
<dbReference type="SMART" id="SM00822">
    <property type="entry name" value="PKS_KR"/>
    <property type="match status" value="1"/>
</dbReference>
<dbReference type="Gene3D" id="3.40.50.720">
    <property type="entry name" value="NAD(P)-binding Rossmann-like Domain"/>
    <property type="match status" value="3"/>
</dbReference>
<gene>
    <name evidence="12" type="ORF">NIES23_10840</name>
</gene>
<dbReference type="InterPro" id="IPR042104">
    <property type="entry name" value="PKS_dehydratase_sf"/>
</dbReference>
<dbReference type="Pfam" id="PF00698">
    <property type="entry name" value="Acyl_transf_1"/>
    <property type="match status" value="1"/>
</dbReference>
<dbReference type="PANTHER" id="PTHR43775:SF37">
    <property type="entry name" value="SI:DKEY-61P9.11"/>
    <property type="match status" value="1"/>
</dbReference>
<dbReference type="GO" id="GO:0004315">
    <property type="term" value="F:3-oxoacyl-[acyl-carrier-protein] synthase activity"/>
    <property type="evidence" value="ECO:0007669"/>
    <property type="project" value="InterPro"/>
</dbReference>
<feature type="region of interest" description="Disordered" evidence="8">
    <location>
        <begin position="1138"/>
        <end position="1159"/>
    </location>
</feature>
<feature type="domain" description="Ketosynthase family 3 (KS3)" evidence="10">
    <location>
        <begin position="27"/>
        <end position="449"/>
    </location>
</feature>
<dbReference type="Pfam" id="PF08242">
    <property type="entry name" value="Methyltransf_12"/>
    <property type="match status" value="1"/>
</dbReference>
<dbReference type="InterPro" id="IPR013149">
    <property type="entry name" value="ADH-like_C"/>
</dbReference>
<organism evidence="12 13">
    <name type="scientific">Trichormus variabilis NIES-23</name>
    <dbReference type="NCBI Taxonomy" id="1973479"/>
    <lineage>
        <taxon>Bacteria</taxon>
        <taxon>Bacillati</taxon>
        <taxon>Cyanobacteriota</taxon>
        <taxon>Cyanophyceae</taxon>
        <taxon>Nostocales</taxon>
        <taxon>Nostocaceae</taxon>
        <taxon>Trichormus</taxon>
    </lineage>
</organism>
<dbReference type="Pfam" id="PF00109">
    <property type="entry name" value="ketoacyl-synt"/>
    <property type="match status" value="1"/>
</dbReference>
<dbReference type="SUPFAM" id="SSF50129">
    <property type="entry name" value="GroES-like"/>
    <property type="match status" value="1"/>
</dbReference>
<dbReference type="SMART" id="SM00825">
    <property type="entry name" value="PKS_KS"/>
    <property type="match status" value="1"/>
</dbReference>
<feature type="compositionally biased region" description="Polar residues" evidence="8">
    <location>
        <begin position="1138"/>
        <end position="1153"/>
    </location>
</feature>
<feature type="active site" description="Proton donor; for dehydratase activity" evidence="7">
    <location>
        <position position="1123"/>
    </location>
</feature>
<feature type="domain" description="PKS/mFAS DH" evidence="11">
    <location>
        <begin position="929"/>
        <end position="1249"/>
    </location>
</feature>
<dbReference type="CDD" id="cd05195">
    <property type="entry name" value="enoyl_red"/>
    <property type="match status" value="1"/>
</dbReference>
<dbReference type="InterPro" id="IPR016035">
    <property type="entry name" value="Acyl_Trfase/lysoPLipase"/>
</dbReference>
<evidence type="ECO:0000313" key="12">
    <source>
        <dbReference type="EMBL" id="BAY68300.1"/>
    </source>
</evidence>
<feature type="active site" description="Proton acceptor; for dehydratase activity" evidence="7">
    <location>
        <position position="961"/>
    </location>
</feature>
<dbReference type="SUPFAM" id="SSF53335">
    <property type="entry name" value="S-adenosyl-L-methionine-dependent methyltransferases"/>
    <property type="match status" value="1"/>
</dbReference>
<sequence>MTQDYRTLMQNALKQIQDLREKLKAQTEPIAIVGMGCRFPGGADTPEKLWQLLRNGDDGITEIPSDRWSIETFYHNNPATPGKMSTRYGGFIGHLKEFDADFFGIAPKEAISLDPQQRLLLEVTWEALENTGILPEQLTGSQTGVFIGISSNDYTTHLLNRPVTDIDAYLATGNSHSTAAGRISYILGFTGPSLAVDTACSSSLVAVHLACQSLRQGECQLAVVGGVNRIFSPEFTINFSQARMLAADGRCKTFDTKADGFVRGEGCGVIILQKLSDAQAARNPILAVIRGSAVNQDGRSSGLTVPNGPAQQAVIRQALKNATVEPSDITYVEAHGTGTALGDPIEIGALGAVFGESHQTSPLLVGSLKTNIGHLEAAAGIAGLMKVVLALKHGEIPPHLHFQQPNPHIPWEQFPIQIPTTCTPWHGKKLAGVSSFGFSGTNAHVILAASEIQNQNKENTIKRPLQILNLSAKTETALKQLAQNYITYLKEHQDINLADICYSANTGRSSRGAASLTQFEHRLSIIANSITTAQEKLTCFINNEATTNLFTNKVNSPSRPKIAFLFTGQGSQYQNMGWELYQTEPFFKETIDKCCELLLANSGLDLHSVLFPQDNENNHKLLSQTLYTQPALFILEYALCQLWLSWGIKPDFFMGHSVGEYVAACIAGVFSLEDGLKLIATRARLMQQLPQGKMVAVAASPSQLQNFLLPYDQQVSIAAINAPNNTVISGEPAAIEKIIAVLVSQNIQATPLSVSHAFHSPMMETMLGEFEKIAATINFHPPKYPIISNVTGSLINSEIATPEYWCRHIRQPVQFLAGVETLIQQNCSIFLEVGAKPILLQMARSIISQADKYLWLPSLQPKQQDWQVMLSSIAAIYGRGVKIDWHKFEQNYHHQRLDLPNYPFQRQNFWIDIKPVNKNYYSSSPNNIHPLLGQQLNLAKSSDIYFEQQLTNNNPDYLQDHKVFNQIILPGAAYLEMSLAAAKTIFKNNSISVETVSFQETCILTPDNPKNIQFILKNNHEFEIVSTTSNHDWITHATGKIKPHNNIPQPQQINLGELQNTFTKIIDITDFYQNLTQVGIEYGETFQAITHIWYLDNQALAEIHLPSTCNCRDNYQFHPIILDACLQTIAAIFYSQPTPSNSSQDIENPSPNLSPKRREALNVPPSLVGKGVRGLGLNTTNQVYLPIGVDKLTIYLPIGETVWSLVKLRTQHKTAFALVADIQILSPSGQVIALVEGLQLKKIQSPNIKDWQNWLYEIEWRSQPLSITSDISLTSPAEISQELALKFTELLTTEEIKTYAQLLPQLEALSLYYIVQALQNLDVLSPEIAPQHQRLYTHLLSLITNQREYEKPQLSPTQHPEIAAELTLIERCGTNLGKVLQGKCNPIDLLFPNGDLTTLTQLYQNSPGAKVMNTLVQQAINSALKDLPPGEKVRILEIGAGTGGTTAYVLPQLVHQSVEYVFTDISPLFLAKARQQFSEYEFVSYQTLNIEQPLTNQDITPHSFDIVIAANVLHATENLNHTITNVKSLLNNQGLLIVLEGTIPSIWIDLIFGLTEGWWRFQDQDLRPHHPLISTTAWHSLLKTHDFTNIVNITPDSILPEALAQQSVIVAQNTPPQPSPYKREGEECLIITDLPAWGEAINQQLKLPSFTLKPSDNIAEFPHQSIKHIIYIAGCQDNITECNNILHLVQTLIKTQHYPINLWLVTQGAISPHTITGLNQSSVWGMGKVIRLEHPELNCRCVDLDPTQELFTQVENLVTEITHPGEEAQITLHKSERKVARLTRCTLQILPHEPYRLTIAKRGVIASLKWQSSPRRQPQPGEVEIQVKATGLNFIDVLDALGLLPFERNWFGVECAGEVVAIGEGVTHLNVGDAVVALAADSFSQYVTTNANYVIKKPDSLSFTAAATIPANFLTAAYALREVAKIQPGKRILIHAATGGTGMAALQIAQQAGLEVFATASVGKWETLRALGVQHIFNSRTLNFAEEIHEITQGEGVDIVFNSLSGEFIPASLSVLKPQGQFIEIGKRGVWNAQKVAQVKPDVVYHLVDLMSVAQQQPQTIQTLLHCLMAEFESGELRWSPTDRRSSHPQTIFPATKIVEALQMMQQARHIGKIVITHTPTESLQPDATYLITGGMGGLGLRVARWLVEKGAKHLVLLGRNQPDTTAQQQIQALEATGAKIIITQADVSQKDQLAAVLTDIQQNHPPLRGVIHAAGVLDDGILQQLTPERSHRVMNPKVTGAWNLHQLTQDIPLDYFIMFSSAASLLGSPGQANHVAANTFLDALAQYRRHQGLPALSINWGVWSDIGAAAKRQVSNQMSSRGIGEITPDQGIDILEFILTQSSTQVGVIPINWSELLKQKLSSTFFADFYESTPSTSQEYQPSQLIQHIQCLGIKERISYLRKYLQTEVSQVLGSSSSQLPNVQLGFFDMGMDSLMMVELRSRLETSLKQTIPSTVLFEHPSIQALAEYIATQLLPQETVISAINEQPDISSSDVSSKQEIETSITAELAALESLLT</sequence>
<dbReference type="FunFam" id="3.40.47.10:FF:000019">
    <property type="entry name" value="Polyketide synthase type I"/>
    <property type="match status" value="1"/>
</dbReference>
<dbReference type="Proteomes" id="UP000217507">
    <property type="component" value="Chromosome"/>
</dbReference>
<evidence type="ECO:0000256" key="3">
    <source>
        <dbReference type="ARBA" id="ARBA00022679"/>
    </source>
</evidence>
<dbReference type="InterPro" id="IPR036291">
    <property type="entry name" value="NAD(P)-bd_dom_sf"/>
</dbReference>
<dbReference type="Gene3D" id="3.40.366.10">
    <property type="entry name" value="Malonyl-Coenzyme A Acyl Carrier Protein, domain 2"/>
    <property type="match status" value="1"/>
</dbReference>
<dbReference type="SUPFAM" id="SSF52151">
    <property type="entry name" value="FabD/lysophospholipase-like"/>
    <property type="match status" value="1"/>
</dbReference>
<dbReference type="SMART" id="SM00829">
    <property type="entry name" value="PKS_ER"/>
    <property type="match status" value="1"/>
</dbReference>
<evidence type="ECO:0000256" key="7">
    <source>
        <dbReference type="PROSITE-ProRule" id="PRU01363"/>
    </source>
</evidence>
<dbReference type="InterPro" id="IPR020843">
    <property type="entry name" value="ER"/>
</dbReference>
<feature type="domain" description="Carrier" evidence="9">
    <location>
        <begin position="2397"/>
        <end position="2475"/>
    </location>
</feature>
<dbReference type="Gene3D" id="3.30.70.3290">
    <property type="match status" value="1"/>
</dbReference>
<evidence type="ECO:0000259" key="9">
    <source>
        <dbReference type="PROSITE" id="PS50075"/>
    </source>
</evidence>
<keyword evidence="1" id="KW-0596">Phosphopantetheine</keyword>
<dbReference type="InterPro" id="IPR016036">
    <property type="entry name" value="Malonyl_transacylase_ACP-bd"/>
</dbReference>
<dbReference type="InterPro" id="IPR018201">
    <property type="entry name" value="Ketoacyl_synth_AS"/>
</dbReference>
<protein>
    <submittedName>
        <fullName evidence="12">Polyketide synthase</fullName>
    </submittedName>
</protein>
<dbReference type="Pfam" id="PF22621">
    <property type="entry name" value="CurL-like_PKS_C"/>
    <property type="match status" value="1"/>
</dbReference>
<name>A0A1Z4KH36_ANAVA</name>
<dbReference type="GO" id="GO:0004312">
    <property type="term" value="F:fatty acid synthase activity"/>
    <property type="evidence" value="ECO:0007669"/>
    <property type="project" value="TreeGrafter"/>
</dbReference>
<dbReference type="Pfam" id="PF00107">
    <property type="entry name" value="ADH_zinc_N"/>
    <property type="match status" value="1"/>
</dbReference>